<name>A0A0J8S4V3_COCIT</name>
<dbReference type="AlphaFoldDB" id="A0A0J8S4V3"/>
<evidence type="ECO:0000313" key="2">
    <source>
        <dbReference type="Proteomes" id="UP000054563"/>
    </source>
</evidence>
<dbReference type="Proteomes" id="UP000054563">
    <property type="component" value="Unassembled WGS sequence"/>
</dbReference>
<dbReference type="EMBL" id="DS017082">
    <property type="protein sequence ID" value="KMU92475.1"/>
    <property type="molecule type" value="Genomic_DNA"/>
</dbReference>
<proteinExistence type="predicted"/>
<protein>
    <submittedName>
        <fullName evidence="1">Uncharacterized protein</fullName>
    </submittedName>
</protein>
<reference evidence="2" key="1">
    <citation type="journal article" date="2010" name="Genome Res.">
        <title>Population genomic sequencing of Coccidioides fungi reveals recent hybridization and transposon control.</title>
        <authorList>
            <person name="Neafsey D.E."/>
            <person name="Barker B.M."/>
            <person name="Sharpton T.J."/>
            <person name="Stajich J.E."/>
            <person name="Park D.J."/>
            <person name="Whiston E."/>
            <person name="Hung C.-Y."/>
            <person name="McMahan C."/>
            <person name="White J."/>
            <person name="Sykes S."/>
            <person name="Heiman D."/>
            <person name="Young S."/>
            <person name="Zeng Q."/>
            <person name="Abouelleil A."/>
            <person name="Aftuck L."/>
            <person name="Bessette D."/>
            <person name="Brown A."/>
            <person name="FitzGerald M."/>
            <person name="Lui A."/>
            <person name="Macdonald J.P."/>
            <person name="Priest M."/>
            <person name="Orbach M.J."/>
            <person name="Galgiani J.N."/>
            <person name="Kirkland T.N."/>
            <person name="Cole G.T."/>
            <person name="Birren B.W."/>
            <person name="Henn M.R."/>
            <person name="Taylor J.W."/>
            <person name="Rounsley S.D."/>
        </authorList>
    </citation>
    <scope>NUCLEOTIDE SEQUENCE [LARGE SCALE GENOMIC DNA]</scope>
    <source>
        <strain evidence="2">H538.4</strain>
    </source>
</reference>
<accession>A0A0J8S4V3</accession>
<organism evidence="1 2">
    <name type="scientific">Coccidioides immitis H538.4</name>
    <dbReference type="NCBI Taxonomy" id="396776"/>
    <lineage>
        <taxon>Eukaryota</taxon>
        <taxon>Fungi</taxon>
        <taxon>Dikarya</taxon>
        <taxon>Ascomycota</taxon>
        <taxon>Pezizomycotina</taxon>
        <taxon>Eurotiomycetes</taxon>
        <taxon>Eurotiomycetidae</taxon>
        <taxon>Onygenales</taxon>
        <taxon>Onygenaceae</taxon>
        <taxon>Coccidioides</taxon>
    </lineage>
</organism>
<gene>
    <name evidence="1" type="ORF">CIHG_10206</name>
</gene>
<dbReference type="VEuPathDB" id="FungiDB:CIHG_10206"/>
<sequence>MAQRSTAWSTKGTPNLKTSWMRLRQTTPASSGIHRLSSFGLIMERPLRGILLRITS</sequence>
<evidence type="ECO:0000313" key="1">
    <source>
        <dbReference type="EMBL" id="KMU92475.1"/>
    </source>
</evidence>